<organism evidence="2 3">
    <name type="scientific">Desulfomicrobium apsheronum</name>
    <dbReference type="NCBI Taxonomy" id="52560"/>
    <lineage>
        <taxon>Bacteria</taxon>
        <taxon>Pseudomonadati</taxon>
        <taxon>Thermodesulfobacteriota</taxon>
        <taxon>Desulfovibrionia</taxon>
        <taxon>Desulfovibrionales</taxon>
        <taxon>Desulfomicrobiaceae</taxon>
        <taxon>Desulfomicrobium</taxon>
    </lineage>
</organism>
<gene>
    <name evidence="2" type="ORF">SAMN04488082_101204</name>
</gene>
<dbReference type="PANTHER" id="PTHR43852">
    <property type="entry name" value="NUCLEOTIDYLTRANSFERASE"/>
    <property type="match status" value="1"/>
</dbReference>
<dbReference type="EMBL" id="FORX01000001">
    <property type="protein sequence ID" value="SFJ05335.1"/>
    <property type="molecule type" value="Genomic_DNA"/>
</dbReference>
<dbReference type="GO" id="GO:0016740">
    <property type="term" value="F:transferase activity"/>
    <property type="evidence" value="ECO:0007669"/>
    <property type="project" value="UniProtKB-KW"/>
</dbReference>
<keyword evidence="3" id="KW-1185">Reference proteome</keyword>
<dbReference type="InterPro" id="IPR043519">
    <property type="entry name" value="NT_sf"/>
</dbReference>
<dbReference type="AlphaFoldDB" id="A0A1I3N893"/>
<evidence type="ECO:0000259" key="1">
    <source>
        <dbReference type="Pfam" id="PF18765"/>
    </source>
</evidence>
<dbReference type="InterPro" id="IPR041633">
    <property type="entry name" value="Polbeta"/>
</dbReference>
<protein>
    <submittedName>
        <fullName evidence="2">Predicted nucleotidyltransferase</fullName>
    </submittedName>
</protein>
<dbReference type="CDD" id="cd05403">
    <property type="entry name" value="NT_KNTase_like"/>
    <property type="match status" value="1"/>
</dbReference>
<name>A0A1I3N893_9BACT</name>
<dbReference type="NCBIfam" id="NF047752">
    <property type="entry name" value="MntA_antitoxin"/>
    <property type="match status" value="1"/>
</dbReference>
<dbReference type="InterPro" id="IPR052930">
    <property type="entry name" value="TA_antitoxin_MntA"/>
</dbReference>
<dbReference type="SUPFAM" id="SSF81301">
    <property type="entry name" value="Nucleotidyltransferase"/>
    <property type="match status" value="1"/>
</dbReference>
<feature type="domain" description="Polymerase beta nucleotidyltransferase" evidence="1">
    <location>
        <begin position="13"/>
        <end position="97"/>
    </location>
</feature>
<keyword evidence="2" id="KW-0808">Transferase</keyword>
<proteinExistence type="predicted"/>
<dbReference type="Proteomes" id="UP000198635">
    <property type="component" value="Unassembled WGS sequence"/>
</dbReference>
<dbReference type="PANTHER" id="PTHR43852:SF3">
    <property type="entry name" value="NUCLEOTIDYLTRANSFERASE"/>
    <property type="match status" value="1"/>
</dbReference>
<dbReference type="Gene3D" id="3.30.460.10">
    <property type="entry name" value="Beta Polymerase, domain 2"/>
    <property type="match status" value="1"/>
</dbReference>
<evidence type="ECO:0000313" key="3">
    <source>
        <dbReference type="Proteomes" id="UP000198635"/>
    </source>
</evidence>
<evidence type="ECO:0000313" key="2">
    <source>
        <dbReference type="EMBL" id="SFJ05335.1"/>
    </source>
</evidence>
<dbReference type="Pfam" id="PF18765">
    <property type="entry name" value="Polbeta"/>
    <property type="match status" value="1"/>
</dbReference>
<accession>A0A1I3N893</accession>
<dbReference type="STRING" id="52560.SAMN04488082_101204"/>
<reference evidence="3" key="1">
    <citation type="submission" date="2016-10" db="EMBL/GenBank/DDBJ databases">
        <authorList>
            <person name="Varghese N."/>
            <person name="Submissions S."/>
        </authorList>
    </citation>
    <scope>NUCLEOTIDE SEQUENCE [LARGE SCALE GENOMIC DNA]</scope>
    <source>
        <strain evidence="3">DSM 5918</strain>
    </source>
</reference>
<dbReference type="RefSeq" id="WP_177192948.1">
    <property type="nucleotide sequence ID" value="NZ_FORX01000001.1"/>
</dbReference>
<sequence>MKTEDMLHTIRQTLTDPDIRLAILFGSQTSGKTHAGSDADVALALNVEMSPYRRGDLSARLSEALGCEVDVADLRTAQGEFLAQIILGGEVAVKRDTSLLAELAIRAMAYREDMRPMLLRALKDKVRRSLNG</sequence>